<dbReference type="Gene3D" id="1.10.510.10">
    <property type="entry name" value="Transferase(Phosphotransferase) domain 1"/>
    <property type="match status" value="1"/>
</dbReference>
<dbReference type="RefSeq" id="XP_043163605.1">
    <property type="nucleotide sequence ID" value="XM_043307670.1"/>
</dbReference>
<dbReference type="InterPro" id="IPR000719">
    <property type="entry name" value="Prot_kinase_dom"/>
</dbReference>
<dbReference type="PROSITE" id="PS50011">
    <property type="entry name" value="PROTEIN_KINASE_DOM"/>
    <property type="match status" value="1"/>
</dbReference>
<dbReference type="SUPFAM" id="SSF56112">
    <property type="entry name" value="Protein kinase-like (PK-like)"/>
    <property type="match status" value="1"/>
</dbReference>
<evidence type="ECO:0000313" key="2">
    <source>
        <dbReference type="EMBL" id="CAG5137369.1"/>
    </source>
</evidence>
<dbReference type="Proteomes" id="UP000676310">
    <property type="component" value="Unassembled WGS sequence"/>
</dbReference>
<gene>
    <name evidence="2" type="ORF">ALTATR162_LOCUS77</name>
</gene>
<proteinExistence type="predicted"/>
<dbReference type="GO" id="GO:0004672">
    <property type="term" value="F:protein kinase activity"/>
    <property type="evidence" value="ECO:0007669"/>
    <property type="project" value="InterPro"/>
</dbReference>
<dbReference type="InterPro" id="IPR011009">
    <property type="entry name" value="Kinase-like_dom_sf"/>
</dbReference>
<feature type="domain" description="Protein kinase" evidence="1">
    <location>
        <begin position="23"/>
        <end position="319"/>
    </location>
</feature>
<comment type="caution">
    <text evidence="2">The sequence shown here is derived from an EMBL/GenBank/DDBJ whole genome shotgun (WGS) entry which is preliminary data.</text>
</comment>
<keyword evidence="3" id="KW-1185">Reference proteome</keyword>
<accession>A0A8J2HUT0</accession>
<reference evidence="2" key="1">
    <citation type="submission" date="2021-05" db="EMBL/GenBank/DDBJ databases">
        <authorList>
            <person name="Stam R."/>
        </authorList>
    </citation>
    <scope>NUCLEOTIDE SEQUENCE</scope>
    <source>
        <strain evidence="2">CS162</strain>
    </source>
</reference>
<sequence length="319" mass="35275">MSSTDSADDRLPEACGDTFEDHFSPLGVAGIGSFGIVFSATTKSKLHIQETRTLQHREESDGTGTQALQAVKLCLPGCPSGIKGSTIRLLAEMEAMKRVSQNRTESVRHLFAELYEYNTSNEPWYSMELILPGISLQQVFDVANAASHPVPEEIVFHVADQAARAFHFLHVDCRLVCTDISQSNMMLRYPGREVPVMPDLVLIDWSFWAEASDRTTTCAVQNLYHCLFPVFFDSGWRCGPHHDQDSCAASGVLHGCEWLDLQSLMGSRQSTLSSFSDSIQTTVKHMRRETMHNAGRVEAFGHLLLASADTSTAETQEGS</sequence>
<dbReference type="OrthoDB" id="3795368at2759"/>
<dbReference type="GO" id="GO:0005524">
    <property type="term" value="F:ATP binding"/>
    <property type="evidence" value="ECO:0007669"/>
    <property type="project" value="InterPro"/>
</dbReference>
<dbReference type="EMBL" id="CAJRGZ010000009">
    <property type="protein sequence ID" value="CAG5137369.1"/>
    <property type="molecule type" value="Genomic_DNA"/>
</dbReference>
<name>A0A8J2HUT0_9PLEO</name>
<evidence type="ECO:0000259" key="1">
    <source>
        <dbReference type="PROSITE" id="PS50011"/>
    </source>
</evidence>
<protein>
    <recommendedName>
        <fullName evidence="1">Protein kinase domain-containing protein</fullName>
    </recommendedName>
</protein>
<evidence type="ECO:0000313" key="3">
    <source>
        <dbReference type="Proteomes" id="UP000676310"/>
    </source>
</evidence>
<organism evidence="2 3">
    <name type="scientific">Alternaria atra</name>
    <dbReference type="NCBI Taxonomy" id="119953"/>
    <lineage>
        <taxon>Eukaryota</taxon>
        <taxon>Fungi</taxon>
        <taxon>Dikarya</taxon>
        <taxon>Ascomycota</taxon>
        <taxon>Pezizomycotina</taxon>
        <taxon>Dothideomycetes</taxon>
        <taxon>Pleosporomycetidae</taxon>
        <taxon>Pleosporales</taxon>
        <taxon>Pleosporineae</taxon>
        <taxon>Pleosporaceae</taxon>
        <taxon>Alternaria</taxon>
        <taxon>Alternaria sect. Ulocladioides</taxon>
    </lineage>
</organism>
<dbReference type="GeneID" id="67019728"/>
<dbReference type="AlphaFoldDB" id="A0A8J2HUT0"/>